<feature type="compositionally biased region" description="Polar residues" evidence="9">
    <location>
        <begin position="354"/>
        <end position="373"/>
    </location>
</feature>
<name>E2BEH4_HARSA</name>
<dbReference type="InterPro" id="IPR051839">
    <property type="entry name" value="RD_transcriptional_regulator"/>
</dbReference>
<dbReference type="FunFam" id="1.10.10.10:FF:000293">
    <property type="entry name" value="Tigger transposable element-derived protein 5"/>
    <property type="match status" value="1"/>
</dbReference>
<feature type="compositionally biased region" description="Polar residues" evidence="9">
    <location>
        <begin position="323"/>
        <end position="334"/>
    </location>
</feature>
<gene>
    <name evidence="11" type="ORF">EAI_05048</name>
</gene>
<dbReference type="Proteomes" id="UP000008237">
    <property type="component" value="Unassembled WGS sequence"/>
</dbReference>
<proteinExistence type="predicted"/>
<keyword evidence="6" id="KW-0804">Transcription</keyword>
<dbReference type="AlphaFoldDB" id="E2BEH4"/>
<evidence type="ECO:0000313" key="11">
    <source>
        <dbReference type="EMBL" id="EFN85906.1"/>
    </source>
</evidence>
<dbReference type="InterPro" id="IPR007889">
    <property type="entry name" value="HTH_Psq"/>
</dbReference>
<dbReference type="PANTHER" id="PTHR33215">
    <property type="entry name" value="PROTEIN DISTAL ANTENNA"/>
    <property type="match status" value="1"/>
</dbReference>
<keyword evidence="5 8" id="KW-0238">DNA-binding</keyword>
<dbReference type="GO" id="GO:0003700">
    <property type="term" value="F:DNA-binding transcription factor activity"/>
    <property type="evidence" value="ECO:0007669"/>
    <property type="project" value="UniProtKB-ARBA"/>
</dbReference>
<keyword evidence="7 8" id="KW-0539">Nucleus</keyword>
<accession>E2BEH4</accession>
<evidence type="ECO:0000256" key="9">
    <source>
        <dbReference type="SAM" id="MobiDB-lite"/>
    </source>
</evidence>
<dbReference type="PANTHER" id="PTHR33215:SF13">
    <property type="entry name" value="PROTEIN DISTAL ANTENNA"/>
    <property type="match status" value="1"/>
</dbReference>
<dbReference type="KEGG" id="hst:105181937"/>
<dbReference type="InterPro" id="IPR036388">
    <property type="entry name" value="WH-like_DNA-bd_sf"/>
</dbReference>
<dbReference type="Gene3D" id="1.10.10.10">
    <property type="entry name" value="Winged helix-like DNA-binding domain superfamily/Winged helix DNA-binding domain"/>
    <property type="match status" value="1"/>
</dbReference>
<keyword evidence="2" id="KW-0217">Developmental protein</keyword>
<feature type="compositionally biased region" description="Low complexity" evidence="9">
    <location>
        <begin position="374"/>
        <end position="394"/>
    </location>
</feature>
<sequence>MSDTTAVHIDENIAINGQPINSARDIIGEGNRTPLQIQMASRNGQSRPGKRPIKNVSPADKVGAIDRVHEGESKASVARDIGVPESTLRGWCKSEHKIRSQCNNVSAEMIARHSPVSIGGSRPMSVSGRQSVGSRHSSNSRQSAATPPDEDGPIAKRARIERTGRQNNSPQTVMAGPSTGSAGSFLSRVDRSMMNSSTNYAALMAAMSSADQNQMALTTTLLPGLIAKELIGYSSQRAAANTVGLVENGLQYTRANNTTFPTMVGNSSATVSGGSGSSVTTAATDISCGIDSVRNTVGSMIGNAMGNGLDHTIGNRNIAVAPTTGTSSSYSSRKMPNVTPAAEAPTTPAPASPHENNNAQPTTSRNARGTNIATTTTTTNNTTTNNTSSSSSSSVDEANIADTAFWTWMQQNLRQHMHMLSENNVATNMPPNPFDTQKSWFWQWVGCCTWPPKEHMTHEQAQHVLNYLYNNNNDFSTISDDNNSEMRDRTHSDASERSESREERDNSFSGAAAAATAERATLTTPSMSDTSLLPPRVREILRAAKSVPSNTGIEKAIEYGTWLQEWLNNCSIPLLTTKHVLEHKYIVDVLKWVKNSQSTTTQAEVVPGSCRGASSTAEPHDEGTQL</sequence>
<evidence type="ECO:0000256" key="5">
    <source>
        <dbReference type="ARBA" id="ARBA00023125"/>
    </source>
</evidence>
<comment type="subcellular location">
    <subcellularLocation>
        <location evidence="1 8">Nucleus</location>
    </subcellularLocation>
</comment>
<feature type="compositionally biased region" description="Polar residues" evidence="9">
    <location>
        <begin position="127"/>
        <end position="145"/>
    </location>
</feature>
<dbReference type="GO" id="GO:0007379">
    <property type="term" value="P:segment specification"/>
    <property type="evidence" value="ECO:0007669"/>
    <property type="project" value="UniProtKB-ARBA"/>
</dbReference>
<reference evidence="11 12" key="1">
    <citation type="journal article" date="2010" name="Science">
        <title>Genomic comparison of the ants Camponotus floridanus and Harpegnathos saltator.</title>
        <authorList>
            <person name="Bonasio R."/>
            <person name="Zhang G."/>
            <person name="Ye C."/>
            <person name="Mutti N.S."/>
            <person name="Fang X."/>
            <person name="Qin N."/>
            <person name="Donahue G."/>
            <person name="Yang P."/>
            <person name="Li Q."/>
            <person name="Li C."/>
            <person name="Zhang P."/>
            <person name="Huang Z."/>
            <person name="Berger S.L."/>
            <person name="Reinberg D."/>
            <person name="Wang J."/>
            <person name="Liebig J."/>
        </authorList>
    </citation>
    <scope>NUCLEOTIDE SEQUENCE [LARGE SCALE GENOMIC DNA]</scope>
    <source>
        <strain evidence="11 12">R22 G/1</strain>
    </source>
</reference>
<keyword evidence="4" id="KW-0805">Transcription regulation</keyword>
<dbReference type="InterPro" id="IPR009057">
    <property type="entry name" value="Homeodomain-like_sf"/>
</dbReference>
<dbReference type="Pfam" id="PF04218">
    <property type="entry name" value="CENP-B_N"/>
    <property type="match status" value="1"/>
</dbReference>
<organism evidence="12">
    <name type="scientific">Harpegnathos saltator</name>
    <name type="common">Jerdon's jumping ant</name>
    <dbReference type="NCBI Taxonomy" id="610380"/>
    <lineage>
        <taxon>Eukaryota</taxon>
        <taxon>Metazoa</taxon>
        <taxon>Ecdysozoa</taxon>
        <taxon>Arthropoda</taxon>
        <taxon>Hexapoda</taxon>
        <taxon>Insecta</taxon>
        <taxon>Pterygota</taxon>
        <taxon>Neoptera</taxon>
        <taxon>Endopterygota</taxon>
        <taxon>Hymenoptera</taxon>
        <taxon>Apocrita</taxon>
        <taxon>Aculeata</taxon>
        <taxon>Formicoidea</taxon>
        <taxon>Formicidae</taxon>
        <taxon>Ponerinae</taxon>
        <taxon>Ponerini</taxon>
        <taxon>Harpegnathos</taxon>
    </lineage>
</organism>
<feature type="region of interest" description="Disordered" evidence="9">
    <location>
        <begin position="113"/>
        <end position="181"/>
    </location>
</feature>
<dbReference type="GO" id="GO:0048749">
    <property type="term" value="P:compound eye development"/>
    <property type="evidence" value="ECO:0007669"/>
    <property type="project" value="UniProtKB-ARBA"/>
</dbReference>
<dbReference type="EMBL" id="GL447812">
    <property type="protein sequence ID" value="EFN85906.1"/>
    <property type="molecule type" value="Genomic_DNA"/>
</dbReference>
<dbReference type="GO" id="GO:0005634">
    <property type="term" value="C:nucleus"/>
    <property type="evidence" value="ECO:0007669"/>
    <property type="project" value="UniProtKB-SubCell"/>
</dbReference>
<evidence type="ECO:0000256" key="3">
    <source>
        <dbReference type="ARBA" id="ARBA00022553"/>
    </source>
</evidence>
<dbReference type="SUPFAM" id="SSF46689">
    <property type="entry name" value="Homeodomain-like"/>
    <property type="match status" value="1"/>
</dbReference>
<feature type="region of interest" description="Disordered" evidence="9">
    <location>
        <begin position="603"/>
        <end position="626"/>
    </location>
</feature>
<evidence type="ECO:0000256" key="4">
    <source>
        <dbReference type="ARBA" id="ARBA00023015"/>
    </source>
</evidence>
<protein>
    <recommendedName>
        <fullName evidence="10">HTH psq-type domain-containing protein</fullName>
    </recommendedName>
</protein>
<feature type="compositionally biased region" description="Polar residues" evidence="9">
    <location>
        <begin position="165"/>
        <end position="181"/>
    </location>
</feature>
<keyword evidence="12" id="KW-1185">Reference proteome</keyword>
<dbReference type="OrthoDB" id="6624814at2759"/>
<feature type="region of interest" description="Disordered" evidence="9">
    <location>
        <begin position="320"/>
        <end position="396"/>
    </location>
</feature>
<evidence type="ECO:0000313" key="12">
    <source>
        <dbReference type="Proteomes" id="UP000008237"/>
    </source>
</evidence>
<feature type="region of interest" description="Disordered" evidence="9">
    <location>
        <begin position="40"/>
        <end position="79"/>
    </location>
</feature>
<evidence type="ECO:0000256" key="7">
    <source>
        <dbReference type="ARBA" id="ARBA00023242"/>
    </source>
</evidence>
<feature type="compositionally biased region" description="Basic and acidic residues" evidence="9">
    <location>
        <begin position="484"/>
        <end position="506"/>
    </location>
</feature>
<keyword evidence="3" id="KW-0597">Phosphoprotein</keyword>
<feature type="region of interest" description="Disordered" evidence="9">
    <location>
        <begin position="477"/>
        <end position="531"/>
    </location>
</feature>
<feature type="DNA-binding region" description="H-T-H motif" evidence="8">
    <location>
        <begin position="74"/>
        <end position="94"/>
    </location>
</feature>
<evidence type="ECO:0000256" key="6">
    <source>
        <dbReference type="ARBA" id="ARBA00023163"/>
    </source>
</evidence>
<dbReference type="GO" id="GO:0021556">
    <property type="term" value="P:central nervous system formation"/>
    <property type="evidence" value="ECO:0007669"/>
    <property type="project" value="UniProtKB-ARBA"/>
</dbReference>
<dbReference type="PROSITE" id="PS50960">
    <property type="entry name" value="HTH_PSQ"/>
    <property type="match status" value="1"/>
</dbReference>
<feature type="compositionally biased region" description="Low complexity" evidence="9">
    <location>
        <begin position="511"/>
        <end position="524"/>
    </location>
</feature>
<dbReference type="InParanoid" id="E2BEH4"/>
<feature type="compositionally biased region" description="Basic and acidic residues" evidence="9">
    <location>
        <begin position="63"/>
        <end position="73"/>
    </location>
</feature>
<feature type="domain" description="HTH psq-type" evidence="10">
    <location>
        <begin position="47"/>
        <end position="98"/>
    </location>
</feature>
<evidence type="ECO:0000259" key="10">
    <source>
        <dbReference type="PROSITE" id="PS50960"/>
    </source>
</evidence>
<dbReference type="PhylomeDB" id="E2BEH4"/>
<dbReference type="GO" id="GO:0007469">
    <property type="term" value="P:antennal development"/>
    <property type="evidence" value="ECO:0007669"/>
    <property type="project" value="UniProtKB-ARBA"/>
</dbReference>
<evidence type="ECO:0000256" key="2">
    <source>
        <dbReference type="ARBA" id="ARBA00022473"/>
    </source>
</evidence>
<evidence type="ECO:0000256" key="8">
    <source>
        <dbReference type="PROSITE-ProRule" id="PRU00320"/>
    </source>
</evidence>
<evidence type="ECO:0000256" key="1">
    <source>
        <dbReference type="ARBA" id="ARBA00004123"/>
    </source>
</evidence>
<dbReference type="GO" id="GO:0003677">
    <property type="term" value="F:DNA binding"/>
    <property type="evidence" value="ECO:0007669"/>
    <property type="project" value="UniProtKB-UniRule"/>
</dbReference>